<dbReference type="Gene3D" id="3.90.1150.10">
    <property type="entry name" value="Aspartate Aminotransferase, domain 1"/>
    <property type="match status" value="1"/>
</dbReference>
<proteinExistence type="inferred from homology"/>
<evidence type="ECO:0000256" key="8">
    <source>
        <dbReference type="ARBA" id="ARBA00023014"/>
    </source>
</evidence>
<keyword evidence="4" id="KW-0808">Transferase</keyword>
<gene>
    <name evidence="11" type="ORF">TrST_g12898</name>
</gene>
<dbReference type="InterPro" id="IPR015422">
    <property type="entry name" value="PyrdxlP-dep_Trfase_small"/>
</dbReference>
<dbReference type="InterPro" id="IPR015424">
    <property type="entry name" value="PyrdxlP-dep_Trfase"/>
</dbReference>
<dbReference type="PROSITE" id="PS00595">
    <property type="entry name" value="AA_TRANSFER_CLASS_5"/>
    <property type="match status" value="1"/>
</dbReference>
<dbReference type="PANTHER" id="PTHR11601:SF34">
    <property type="entry name" value="CYSTEINE DESULFURASE"/>
    <property type="match status" value="1"/>
</dbReference>
<dbReference type="GO" id="GO:0031071">
    <property type="term" value="F:cysteine desulfurase activity"/>
    <property type="evidence" value="ECO:0007669"/>
    <property type="project" value="UniProtKB-EC"/>
</dbReference>
<comment type="cofactor">
    <cofactor evidence="1 9">
        <name>pyridoxal 5'-phosphate</name>
        <dbReference type="ChEBI" id="CHEBI:597326"/>
    </cofactor>
</comment>
<dbReference type="PANTHER" id="PTHR11601">
    <property type="entry name" value="CYSTEINE DESULFURYLASE FAMILY MEMBER"/>
    <property type="match status" value="1"/>
</dbReference>
<keyword evidence="12" id="KW-1185">Reference proteome</keyword>
<name>A0A9W7B676_9STRA</name>
<evidence type="ECO:0000256" key="7">
    <source>
        <dbReference type="ARBA" id="ARBA00023004"/>
    </source>
</evidence>
<evidence type="ECO:0000313" key="11">
    <source>
        <dbReference type="EMBL" id="GMH80350.1"/>
    </source>
</evidence>
<accession>A0A9W7B676</accession>
<dbReference type="EMBL" id="BRXY01000244">
    <property type="protein sequence ID" value="GMH80350.1"/>
    <property type="molecule type" value="Genomic_DNA"/>
</dbReference>
<protein>
    <recommendedName>
        <fullName evidence="3">cysteine desulfurase</fullName>
        <ecNumber evidence="3">2.8.1.7</ecNumber>
    </recommendedName>
</protein>
<dbReference type="PIRSF" id="PIRSF005572">
    <property type="entry name" value="NifS"/>
    <property type="match status" value="1"/>
</dbReference>
<dbReference type="OrthoDB" id="10250117at2759"/>
<reference evidence="12" key="1">
    <citation type="journal article" date="2023" name="Commun. Biol.">
        <title>Genome analysis of Parmales, the sister group of diatoms, reveals the evolutionary specialization of diatoms from phago-mixotrophs to photoautotrophs.</title>
        <authorList>
            <person name="Ban H."/>
            <person name="Sato S."/>
            <person name="Yoshikawa S."/>
            <person name="Yamada K."/>
            <person name="Nakamura Y."/>
            <person name="Ichinomiya M."/>
            <person name="Sato N."/>
            <person name="Blanc-Mathieu R."/>
            <person name="Endo H."/>
            <person name="Kuwata A."/>
            <person name="Ogata H."/>
        </authorList>
    </citation>
    <scope>NUCLEOTIDE SEQUENCE [LARGE SCALE GENOMIC DNA]</scope>
    <source>
        <strain evidence="12">NIES 3701</strain>
    </source>
</reference>
<evidence type="ECO:0000256" key="2">
    <source>
        <dbReference type="ARBA" id="ARBA00006490"/>
    </source>
</evidence>
<comment type="caution">
    <text evidence="11">The sequence shown here is derived from an EMBL/GenBank/DDBJ whole genome shotgun (WGS) entry which is preliminary data.</text>
</comment>
<dbReference type="Pfam" id="PF00266">
    <property type="entry name" value="Aminotran_5"/>
    <property type="match status" value="1"/>
</dbReference>
<dbReference type="InterPro" id="IPR000192">
    <property type="entry name" value="Aminotrans_V_dom"/>
</dbReference>
<dbReference type="SUPFAM" id="SSF53383">
    <property type="entry name" value="PLP-dependent transferases"/>
    <property type="match status" value="1"/>
</dbReference>
<evidence type="ECO:0000256" key="5">
    <source>
        <dbReference type="ARBA" id="ARBA00022723"/>
    </source>
</evidence>
<evidence type="ECO:0000256" key="9">
    <source>
        <dbReference type="RuleBase" id="RU004504"/>
    </source>
</evidence>
<keyword evidence="8" id="KW-0411">Iron-sulfur</keyword>
<dbReference type="GO" id="GO:0046872">
    <property type="term" value="F:metal ion binding"/>
    <property type="evidence" value="ECO:0007669"/>
    <property type="project" value="UniProtKB-KW"/>
</dbReference>
<evidence type="ECO:0000256" key="6">
    <source>
        <dbReference type="ARBA" id="ARBA00022898"/>
    </source>
</evidence>
<dbReference type="GO" id="GO:0051536">
    <property type="term" value="F:iron-sulfur cluster binding"/>
    <property type="evidence" value="ECO:0007669"/>
    <property type="project" value="UniProtKB-KW"/>
</dbReference>
<organism evidence="11 12">
    <name type="scientific">Triparma strigata</name>
    <dbReference type="NCBI Taxonomy" id="1606541"/>
    <lineage>
        <taxon>Eukaryota</taxon>
        <taxon>Sar</taxon>
        <taxon>Stramenopiles</taxon>
        <taxon>Ochrophyta</taxon>
        <taxon>Bolidophyceae</taxon>
        <taxon>Parmales</taxon>
        <taxon>Triparmaceae</taxon>
        <taxon>Triparma</taxon>
    </lineage>
</organism>
<keyword evidence="7" id="KW-0408">Iron</keyword>
<dbReference type="AlphaFoldDB" id="A0A9W7B676"/>
<feature type="domain" description="Aminotransferase class V" evidence="10">
    <location>
        <begin position="12"/>
        <end position="382"/>
    </location>
</feature>
<evidence type="ECO:0000313" key="12">
    <source>
        <dbReference type="Proteomes" id="UP001165085"/>
    </source>
</evidence>
<evidence type="ECO:0000256" key="3">
    <source>
        <dbReference type="ARBA" id="ARBA00012239"/>
    </source>
</evidence>
<dbReference type="Gene3D" id="1.10.260.50">
    <property type="match status" value="1"/>
</dbReference>
<dbReference type="InterPro" id="IPR020578">
    <property type="entry name" value="Aminotrans_V_PyrdxlP_BS"/>
</dbReference>
<keyword evidence="6" id="KW-0663">Pyridoxal phosphate</keyword>
<evidence type="ECO:0000256" key="4">
    <source>
        <dbReference type="ARBA" id="ARBA00022679"/>
    </source>
</evidence>
<sequence length="401" mass="42739">MGNKLGKGDLLYFDANGTTQVHPEVQKAICDALQHYGNPSTSSSLGKTSKALIASSTATILKNVFDTDAGNLIYTSCGTESNQLAIQLVLQSYQSSHPEGPIPHILTSTIEHPATINYLRHLESLNQITLTCVRPSSSGQVPLPTLLSSLKPTTILLTLIYAQNETGSIQPLSEISSLLKSTSPHLKIHADASQAVGKVSCTVSGGLSGVDLITITGHKFGSPKGISLLYTSTTYPPTSSGGYILKGGGQMNGLRSGTENVPYIVGLSKATEVCCNLEKEYNSIMVNFKNSLTSEIDKVVFNCNSDEEGLVNTLSIGFDDIPKKITSSYIISLCEKNGLIIAAGSACETGKGSYVLRECRVGDDIGRCTLRVSCGFWNTREEGRRAGRILGKVVKEIIEKG</sequence>
<dbReference type="InterPro" id="IPR016454">
    <property type="entry name" value="Cysteine_dSase"/>
</dbReference>
<keyword evidence="5" id="KW-0479">Metal-binding</keyword>
<evidence type="ECO:0000259" key="10">
    <source>
        <dbReference type="Pfam" id="PF00266"/>
    </source>
</evidence>
<evidence type="ECO:0000256" key="1">
    <source>
        <dbReference type="ARBA" id="ARBA00001933"/>
    </source>
</evidence>
<dbReference type="InterPro" id="IPR015421">
    <property type="entry name" value="PyrdxlP-dep_Trfase_major"/>
</dbReference>
<dbReference type="Gene3D" id="3.40.640.10">
    <property type="entry name" value="Type I PLP-dependent aspartate aminotransferase-like (Major domain)"/>
    <property type="match status" value="1"/>
</dbReference>
<dbReference type="EC" id="2.8.1.7" evidence="3"/>
<comment type="similarity">
    <text evidence="2">Belongs to the class-V pyridoxal-phosphate-dependent aminotransferase family. NifS/IscS subfamily.</text>
</comment>
<dbReference type="Proteomes" id="UP001165085">
    <property type="component" value="Unassembled WGS sequence"/>
</dbReference>